<dbReference type="GO" id="GO:0046656">
    <property type="term" value="P:folic acid biosynthetic process"/>
    <property type="evidence" value="ECO:0007669"/>
    <property type="project" value="UniProtKB-KW"/>
</dbReference>
<evidence type="ECO:0000256" key="6">
    <source>
        <dbReference type="ARBA" id="ARBA00023239"/>
    </source>
</evidence>
<dbReference type="Pfam" id="PF02152">
    <property type="entry name" value="FolB"/>
    <property type="match status" value="1"/>
</dbReference>
<dbReference type="NCBIfam" id="TIGR00526">
    <property type="entry name" value="folB_dom"/>
    <property type="match status" value="1"/>
</dbReference>
<evidence type="ECO:0000259" key="8">
    <source>
        <dbReference type="SMART" id="SM00905"/>
    </source>
</evidence>
<evidence type="ECO:0000256" key="5">
    <source>
        <dbReference type="ARBA" id="ARBA00022909"/>
    </source>
</evidence>
<name>H9UIK4_SPIAZ</name>
<evidence type="ECO:0000256" key="3">
    <source>
        <dbReference type="ARBA" id="ARBA00005708"/>
    </source>
</evidence>
<dbReference type="SMART" id="SM00905">
    <property type="entry name" value="FolB"/>
    <property type="match status" value="1"/>
</dbReference>
<dbReference type="HOGENOM" id="CLU_112632_0_2_12"/>
<dbReference type="PATRIC" id="fig|889378.3.peg.1276"/>
<evidence type="ECO:0000256" key="7">
    <source>
        <dbReference type="ARBA" id="ARBA00032903"/>
    </source>
</evidence>
<sequence>MLAIQIENIRLRCIVGVYPRERYRRQPLRIDLRLLYADTAIIRQDDIAVGMDYAHITRDVQRWASEGRFQTIEALAGSLAHRLGSDYPQIAEVQITIRKPRALSGRAVAGVVYSWQPATD</sequence>
<dbReference type="SUPFAM" id="SSF55620">
    <property type="entry name" value="Tetrahydrobiopterin biosynthesis enzymes-like"/>
    <property type="match status" value="1"/>
</dbReference>
<dbReference type="InterPro" id="IPR006157">
    <property type="entry name" value="FolB_dom"/>
</dbReference>
<evidence type="ECO:0000256" key="4">
    <source>
        <dbReference type="ARBA" id="ARBA00013043"/>
    </source>
</evidence>
<dbReference type="Gene3D" id="3.30.1130.10">
    <property type="match status" value="1"/>
</dbReference>
<dbReference type="eggNOG" id="COG1539">
    <property type="taxonomic scope" value="Bacteria"/>
</dbReference>
<dbReference type="AlphaFoldDB" id="H9UIK4"/>
<keyword evidence="6" id="KW-0456">Lyase</keyword>
<dbReference type="RefSeq" id="WP_014455335.1">
    <property type="nucleotide sequence ID" value="NC_017098.1"/>
</dbReference>
<comment type="catalytic activity">
    <reaction evidence="1">
        <text>7,8-dihydroneopterin = 6-hydroxymethyl-7,8-dihydropterin + glycolaldehyde</text>
        <dbReference type="Rhea" id="RHEA:10540"/>
        <dbReference type="ChEBI" id="CHEBI:17001"/>
        <dbReference type="ChEBI" id="CHEBI:17071"/>
        <dbReference type="ChEBI" id="CHEBI:44841"/>
        <dbReference type="EC" id="4.1.2.25"/>
    </reaction>
</comment>
<evidence type="ECO:0000256" key="2">
    <source>
        <dbReference type="ARBA" id="ARBA00005013"/>
    </source>
</evidence>
<proteinExistence type="inferred from homology"/>
<dbReference type="Proteomes" id="UP000007383">
    <property type="component" value="Chromosome"/>
</dbReference>
<protein>
    <recommendedName>
        <fullName evidence="4">dihydroneopterin aldolase</fullName>
        <ecNumber evidence="4">4.1.2.25</ecNumber>
    </recommendedName>
    <alternativeName>
        <fullName evidence="7">7,8-dihydroneopterin aldolase</fullName>
    </alternativeName>
</protein>
<dbReference type="KEGG" id="sfc:Spiaf_1272"/>
<dbReference type="PANTHER" id="PTHR42844:SF1">
    <property type="entry name" value="DIHYDRONEOPTERIN ALDOLASE 1-RELATED"/>
    <property type="match status" value="1"/>
</dbReference>
<accession>H9UIK4</accession>
<feature type="domain" description="Dihydroneopterin aldolase/epimerase" evidence="8">
    <location>
        <begin position="4"/>
        <end position="115"/>
    </location>
</feature>
<comment type="pathway">
    <text evidence="2">Cofactor biosynthesis; tetrahydrofolate biosynthesis; 2-amino-4-hydroxy-6-hydroxymethyl-7,8-dihydropteridine diphosphate from 7,8-dihydroneopterin triphosphate: step 3/4.</text>
</comment>
<dbReference type="GO" id="GO:0005737">
    <property type="term" value="C:cytoplasm"/>
    <property type="evidence" value="ECO:0007669"/>
    <property type="project" value="TreeGrafter"/>
</dbReference>
<dbReference type="InterPro" id="IPR006156">
    <property type="entry name" value="Dihydroneopterin_aldolase"/>
</dbReference>
<keyword evidence="10" id="KW-1185">Reference proteome</keyword>
<organism evidence="9 10">
    <name type="scientific">Spirochaeta africana (strain ATCC 700263 / DSM 8902 / Z-7692)</name>
    <dbReference type="NCBI Taxonomy" id="889378"/>
    <lineage>
        <taxon>Bacteria</taxon>
        <taxon>Pseudomonadati</taxon>
        <taxon>Spirochaetota</taxon>
        <taxon>Spirochaetia</taxon>
        <taxon>Spirochaetales</taxon>
        <taxon>Spirochaetaceae</taxon>
        <taxon>Spirochaeta</taxon>
    </lineage>
</organism>
<evidence type="ECO:0000256" key="1">
    <source>
        <dbReference type="ARBA" id="ARBA00001353"/>
    </source>
</evidence>
<reference evidence="10" key="1">
    <citation type="journal article" date="2013" name="Stand. Genomic Sci.">
        <title>Complete genome sequence of the halophilic bacterium Spirochaeta africana type strain (Z-7692(T)) from the alkaline Lake Magadi in the East African Rift.</title>
        <authorList>
            <person name="Liolos K."/>
            <person name="Abt B."/>
            <person name="Scheuner C."/>
            <person name="Teshima H."/>
            <person name="Held B."/>
            <person name="Lapidus A."/>
            <person name="Nolan M."/>
            <person name="Lucas S."/>
            <person name="Deshpande S."/>
            <person name="Cheng J.F."/>
            <person name="Tapia R."/>
            <person name="Goodwin L.A."/>
            <person name="Pitluck S."/>
            <person name="Pagani I."/>
            <person name="Ivanova N."/>
            <person name="Mavromatis K."/>
            <person name="Mikhailova N."/>
            <person name="Huntemann M."/>
            <person name="Pati A."/>
            <person name="Chen A."/>
            <person name="Palaniappan K."/>
            <person name="Land M."/>
            <person name="Rohde M."/>
            <person name="Tindall B.J."/>
            <person name="Detter J.C."/>
            <person name="Goker M."/>
            <person name="Bristow J."/>
            <person name="Eisen J.A."/>
            <person name="Markowitz V."/>
            <person name="Hugenholtz P."/>
            <person name="Woyke T."/>
            <person name="Klenk H.P."/>
            <person name="Kyrpides N.C."/>
        </authorList>
    </citation>
    <scope>NUCLEOTIDE SEQUENCE</scope>
    <source>
        <strain evidence="10">ATCC 700263 / DSM 8902 / Z-7692</strain>
    </source>
</reference>
<keyword evidence="5" id="KW-0289">Folate biosynthesis</keyword>
<dbReference type="PANTHER" id="PTHR42844">
    <property type="entry name" value="DIHYDRONEOPTERIN ALDOLASE 1-RELATED"/>
    <property type="match status" value="1"/>
</dbReference>
<dbReference type="InterPro" id="IPR043133">
    <property type="entry name" value="GTP-CH-I_C/QueF"/>
</dbReference>
<gene>
    <name evidence="9" type="ordered locus">Spiaf_1272</name>
</gene>
<evidence type="ECO:0000313" key="9">
    <source>
        <dbReference type="EMBL" id="AFG37347.1"/>
    </source>
</evidence>
<dbReference type="GO" id="GO:0004150">
    <property type="term" value="F:dihydroneopterin aldolase activity"/>
    <property type="evidence" value="ECO:0007669"/>
    <property type="project" value="UniProtKB-EC"/>
</dbReference>
<dbReference type="EC" id="4.1.2.25" evidence="4"/>
<comment type="similarity">
    <text evidence="3">Belongs to the DHNA family.</text>
</comment>
<dbReference type="STRING" id="889378.Spiaf_1272"/>
<dbReference type="EMBL" id="CP003282">
    <property type="protein sequence ID" value="AFG37347.1"/>
    <property type="molecule type" value="Genomic_DNA"/>
</dbReference>
<evidence type="ECO:0000313" key="10">
    <source>
        <dbReference type="Proteomes" id="UP000007383"/>
    </source>
</evidence>